<dbReference type="SUPFAM" id="SSF46689">
    <property type="entry name" value="Homeodomain-like"/>
    <property type="match status" value="2"/>
</dbReference>
<proteinExistence type="predicted"/>
<keyword evidence="4" id="KW-0902">Two-component regulatory system</keyword>
<accession>A0A4Q9DG18</accession>
<dbReference type="SMART" id="SM00448">
    <property type="entry name" value="REC"/>
    <property type="match status" value="1"/>
</dbReference>
<evidence type="ECO:0000256" key="2">
    <source>
        <dbReference type="ARBA" id="ARBA00022490"/>
    </source>
</evidence>
<protein>
    <submittedName>
        <fullName evidence="11">Response regulator</fullName>
    </submittedName>
</protein>
<dbReference type="Pfam" id="PF00072">
    <property type="entry name" value="Response_reg"/>
    <property type="match status" value="1"/>
</dbReference>
<evidence type="ECO:0000256" key="7">
    <source>
        <dbReference type="ARBA" id="ARBA00023163"/>
    </source>
</evidence>
<evidence type="ECO:0000256" key="8">
    <source>
        <dbReference type="PROSITE-ProRule" id="PRU00169"/>
    </source>
</evidence>
<dbReference type="InterPro" id="IPR051552">
    <property type="entry name" value="HptR"/>
</dbReference>
<dbReference type="SUPFAM" id="SSF52172">
    <property type="entry name" value="CheY-like"/>
    <property type="match status" value="1"/>
</dbReference>
<dbReference type="Gene3D" id="3.40.50.2300">
    <property type="match status" value="1"/>
</dbReference>
<feature type="modified residue" description="4-aspartylphosphate" evidence="8">
    <location>
        <position position="55"/>
    </location>
</feature>
<dbReference type="RefSeq" id="WP_131017520.1">
    <property type="nucleotide sequence ID" value="NZ_SIRE01000028.1"/>
</dbReference>
<reference evidence="11 12" key="1">
    <citation type="submission" date="2019-02" db="EMBL/GenBank/DDBJ databases">
        <title>Paenibacillus sp. nov., isolated from surface-sterilized tissue of Thalictrum simplex L.</title>
        <authorList>
            <person name="Tuo L."/>
        </authorList>
    </citation>
    <scope>NUCLEOTIDE SEQUENCE [LARGE SCALE GENOMIC DNA]</scope>
    <source>
        <strain evidence="11 12">N2SHLJ1</strain>
    </source>
</reference>
<dbReference type="OrthoDB" id="2524731at2"/>
<dbReference type="PROSITE" id="PS50110">
    <property type="entry name" value="RESPONSE_REGULATORY"/>
    <property type="match status" value="1"/>
</dbReference>
<feature type="domain" description="HTH araC/xylS-type" evidence="9">
    <location>
        <begin position="446"/>
        <end position="544"/>
    </location>
</feature>
<dbReference type="GO" id="GO:0043565">
    <property type="term" value="F:sequence-specific DNA binding"/>
    <property type="evidence" value="ECO:0007669"/>
    <property type="project" value="InterPro"/>
</dbReference>
<dbReference type="InterPro" id="IPR018060">
    <property type="entry name" value="HTH_AraC"/>
</dbReference>
<dbReference type="GO" id="GO:0003700">
    <property type="term" value="F:DNA-binding transcription factor activity"/>
    <property type="evidence" value="ECO:0007669"/>
    <property type="project" value="InterPro"/>
</dbReference>
<dbReference type="Pfam" id="PF12833">
    <property type="entry name" value="HTH_18"/>
    <property type="match status" value="1"/>
</dbReference>
<sequence length="552" mass="63073">MLTLLLVDDEPMARSHIRSIYPWREWGFDIIGEAANGSEALAFCSELVPDIALVDITMPLMDGLTLLEQLKLRYPDMQVIILTAHRDFGYAQKAIQKGASGYILKSSGNTDETKEALDRARHEINKQRATGENLKFRQQVMQNYEYPIRKQFFADIVSGLVSEQDEIIRKASSIGLHIHAERYILLVCIADKPGSVSARYSENNYNPAGLGLLDIVRDLLNQSCPVKYEIFPTEAGHCAILLLASGSAALAEWQEEHAFPMLNAINDAVISKKSAAVSLEDTTVSSEEQPMVSMVVSEPFTLIRQLKDKYHALLSYTGHRYYQKKPQPIILSQAAAFHRQLTSDYETLYESFQTVIQDQDRVRLDKWLAQAELVSLHYKPHPEQLRQWLHTLAQAVELHSGDEPVTDWPVFKQSASLFESTEQLRKWLIAWWDKQNKMVKTRPEIARSIQYIKKHLDADLSLELVAEKVELSSAYLSRIFKKDMGISMTDYITEQRIQLAKKYLTDGTYRNFELAEKIGFKSYSYFCTIFKKVTGQTPNEYKNSRVSIHSES</sequence>
<evidence type="ECO:0000259" key="10">
    <source>
        <dbReference type="PROSITE" id="PS50110"/>
    </source>
</evidence>
<dbReference type="PROSITE" id="PS01124">
    <property type="entry name" value="HTH_ARAC_FAMILY_2"/>
    <property type="match status" value="1"/>
</dbReference>
<dbReference type="Gene3D" id="1.10.10.60">
    <property type="entry name" value="Homeodomain-like"/>
    <property type="match status" value="2"/>
</dbReference>
<comment type="caution">
    <text evidence="11">The sequence shown here is derived from an EMBL/GenBank/DDBJ whole genome shotgun (WGS) entry which is preliminary data.</text>
</comment>
<evidence type="ECO:0000256" key="6">
    <source>
        <dbReference type="ARBA" id="ARBA00023125"/>
    </source>
</evidence>
<keyword evidence="6" id="KW-0238">DNA-binding</keyword>
<feature type="domain" description="Response regulatory" evidence="10">
    <location>
        <begin position="3"/>
        <end position="120"/>
    </location>
</feature>
<dbReference type="InterPro" id="IPR011006">
    <property type="entry name" value="CheY-like_superfamily"/>
</dbReference>
<dbReference type="GO" id="GO:0000160">
    <property type="term" value="P:phosphorelay signal transduction system"/>
    <property type="evidence" value="ECO:0007669"/>
    <property type="project" value="UniProtKB-KW"/>
</dbReference>
<evidence type="ECO:0000256" key="4">
    <source>
        <dbReference type="ARBA" id="ARBA00023012"/>
    </source>
</evidence>
<comment type="subcellular location">
    <subcellularLocation>
        <location evidence="1">Cytoplasm</location>
    </subcellularLocation>
</comment>
<keyword evidence="7" id="KW-0804">Transcription</keyword>
<gene>
    <name evidence="11" type="ORF">EYB31_31690</name>
</gene>
<keyword evidence="2" id="KW-0963">Cytoplasm</keyword>
<dbReference type="CDD" id="cd17536">
    <property type="entry name" value="REC_YesN-like"/>
    <property type="match status" value="1"/>
</dbReference>
<evidence type="ECO:0000256" key="1">
    <source>
        <dbReference type="ARBA" id="ARBA00004496"/>
    </source>
</evidence>
<dbReference type="AlphaFoldDB" id="A0A4Q9DG18"/>
<evidence type="ECO:0000256" key="3">
    <source>
        <dbReference type="ARBA" id="ARBA00022553"/>
    </source>
</evidence>
<name>A0A4Q9DG18_9BACL</name>
<organism evidence="11 12">
    <name type="scientific">Paenibacillus thalictri</name>
    <dbReference type="NCBI Taxonomy" id="2527873"/>
    <lineage>
        <taxon>Bacteria</taxon>
        <taxon>Bacillati</taxon>
        <taxon>Bacillota</taxon>
        <taxon>Bacilli</taxon>
        <taxon>Bacillales</taxon>
        <taxon>Paenibacillaceae</taxon>
        <taxon>Paenibacillus</taxon>
    </lineage>
</organism>
<keyword evidence="5" id="KW-0805">Transcription regulation</keyword>
<dbReference type="GO" id="GO:0005737">
    <property type="term" value="C:cytoplasm"/>
    <property type="evidence" value="ECO:0007669"/>
    <property type="project" value="UniProtKB-SubCell"/>
</dbReference>
<dbReference type="PANTHER" id="PTHR42713:SF3">
    <property type="entry name" value="TRANSCRIPTIONAL REGULATORY PROTEIN HPTR"/>
    <property type="match status" value="1"/>
</dbReference>
<dbReference type="SMART" id="SM00342">
    <property type="entry name" value="HTH_ARAC"/>
    <property type="match status" value="1"/>
</dbReference>
<evidence type="ECO:0000259" key="9">
    <source>
        <dbReference type="PROSITE" id="PS01124"/>
    </source>
</evidence>
<dbReference type="InterPro" id="IPR001789">
    <property type="entry name" value="Sig_transdc_resp-reg_receiver"/>
</dbReference>
<evidence type="ECO:0000256" key="5">
    <source>
        <dbReference type="ARBA" id="ARBA00023015"/>
    </source>
</evidence>
<dbReference type="Proteomes" id="UP000293142">
    <property type="component" value="Unassembled WGS sequence"/>
</dbReference>
<evidence type="ECO:0000313" key="11">
    <source>
        <dbReference type="EMBL" id="TBL71105.1"/>
    </source>
</evidence>
<dbReference type="EMBL" id="SIRE01000028">
    <property type="protein sequence ID" value="TBL71105.1"/>
    <property type="molecule type" value="Genomic_DNA"/>
</dbReference>
<dbReference type="PANTHER" id="PTHR42713">
    <property type="entry name" value="HISTIDINE KINASE-RELATED"/>
    <property type="match status" value="1"/>
</dbReference>
<keyword evidence="12" id="KW-1185">Reference proteome</keyword>
<dbReference type="InterPro" id="IPR009057">
    <property type="entry name" value="Homeodomain-like_sf"/>
</dbReference>
<keyword evidence="3 8" id="KW-0597">Phosphoprotein</keyword>
<evidence type="ECO:0000313" key="12">
    <source>
        <dbReference type="Proteomes" id="UP000293142"/>
    </source>
</evidence>